<dbReference type="RefSeq" id="WP_073171297.1">
    <property type="nucleotide sequence ID" value="NZ_FQZE01000025.1"/>
</dbReference>
<dbReference type="EMBL" id="FQZE01000025">
    <property type="protein sequence ID" value="SHJ65608.1"/>
    <property type="molecule type" value="Genomic_DNA"/>
</dbReference>
<accession>A0A1M6L303</accession>
<reference evidence="2 3" key="1">
    <citation type="submission" date="2016-11" db="EMBL/GenBank/DDBJ databases">
        <authorList>
            <person name="Jaros S."/>
            <person name="Januszkiewicz K."/>
            <person name="Wedrychowicz H."/>
        </authorList>
    </citation>
    <scope>NUCLEOTIDE SEQUENCE [LARGE SCALE GENOMIC DNA]</scope>
    <source>
        <strain evidence="2 3">DSM 27063</strain>
    </source>
</reference>
<keyword evidence="1" id="KW-0472">Membrane</keyword>
<evidence type="ECO:0000313" key="2">
    <source>
        <dbReference type="EMBL" id="SHJ65608.1"/>
    </source>
</evidence>
<name>A0A1M6L303_9BACT</name>
<dbReference type="Gene3D" id="3.30.110.170">
    <property type="entry name" value="Protein of unknown function (DUF541), domain 1"/>
    <property type="match status" value="1"/>
</dbReference>
<evidence type="ECO:0008006" key="4">
    <source>
        <dbReference type="Google" id="ProtNLM"/>
    </source>
</evidence>
<proteinExistence type="predicted"/>
<dbReference type="PANTHER" id="PTHR34387:SF2">
    <property type="entry name" value="SLR1258 PROTEIN"/>
    <property type="match status" value="1"/>
</dbReference>
<evidence type="ECO:0000256" key="1">
    <source>
        <dbReference type="SAM" id="Phobius"/>
    </source>
</evidence>
<dbReference type="Proteomes" id="UP000184050">
    <property type="component" value="Unassembled WGS sequence"/>
</dbReference>
<gene>
    <name evidence="2" type="ORF">SAMN05444280_12551</name>
</gene>
<keyword evidence="3" id="KW-1185">Reference proteome</keyword>
<dbReference type="Pfam" id="PF04402">
    <property type="entry name" value="SIMPL"/>
    <property type="match status" value="1"/>
</dbReference>
<protein>
    <recommendedName>
        <fullName evidence="4">SIMPL domain-containing protein</fullName>
    </recommendedName>
</protein>
<dbReference type="PANTHER" id="PTHR34387">
    <property type="entry name" value="SLR1258 PROTEIN"/>
    <property type="match status" value="1"/>
</dbReference>
<dbReference type="Gene3D" id="3.30.70.2970">
    <property type="entry name" value="Protein of unknown function (DUF541), domain 2"/>
    <property type="match status" value="1"/>
</dbReference>
<keyword evidence="1" id="KW-0812">Transmembrane</keyword>
<keyword evidence="1" id="KW-1133">Transmembrane helix</keyword>
<dbReference type="InterPro" id="IPR007497">
    <property type="entry name" value="SIMPL/DUF541"/>
</dbReference>
<feature type="transmembrane region" description="Helical" evidence="1">
    <location>
        <begin position="6"/>
        <end position="24"/>
    </location>
</feature>
<dbReference type="AlphaFoldDB" id="A0A1M6L303"/>
<dbReference type="OrthoDB" id="9785289at2"/>
<evidence type="ECO:0000313" key="3">
    <source>
        <dbReference type="Proteomes" id="UP000184050"/>
    </source>
</evidence>
<dbReference type="STRING" id="1168035.SAMN05444280_12551"/>
<dbReference type="InterPro" id="IPR052022">
    <property type="entry name" value="26kDa_periplasmic_antigen"/>
</dbReference>
<organism evidence="2 3">
    <name type="scientific">Tangfeifania diversioriginum</name>
    <dbReference type="NCBI Taxonomy" id="1168035"/>
    <lineage>
        <taxon>Bacteria</taxon>
        <taxon>Pseudomonadati</taxon>
        <taxon>Bacteroidota</taxon>
        <taxon>Bacteroidia</taxon>
        <taxon>Marinilabiliales</taxon>
        <taxon>Prolixibacteraceae</taxon>
        <taxon>Tangfeifania</taxon>
    </lineage>
</organism>
<sequence>MKNSWAFILGISVIIAFGLWGWFFQQSRQVQQTVRVVGYGTEEFDSDLVKWTVSFSERVSLNGTEEGYKTMARKLGDFQNIWEQTGIEASEFKIFPVNVNREYGQGGHSGYTLTQRVYIVSNEIEKVEQLAIDPKLFVNSGVTFDNSTMEFFSTEIEEIKKQLLGKATQNAFERAEEITSTTDLEVDQLISARAGVFQITEPYSTEVAGYGIHNTSSARKNIKVTVSAEFTLK</sequence>
<dbReference type="GO" id="GO:0006974">
    <property type="term" value="P:DNA damage response"/>
    <property type="evidence" value="ECO:0007669"/>
    <property type="project" value="TreeGrafter"/>
</dbReference>